<feature type="active site" evidence="6">
    <location>
        <position position="714"/>
    </location>
</feature>
<dbReference type="InterPro" id="IPR029041">
    <property type="entry name" value="FAD-linked_oxidoreductase-like"/>
</dbReference>
<dbReference type="InterPro" id="IPR002872">
    <property type="entry name" value="Proline_DH_dom"/>
</dbReference>
<keyword evidence="11" id="KW-1185">Reference proteome</keyword>
<evidence type="ECO:0000259" key="8">
    <source>
        <dbReference type="Pfam" id="PF00171"/>
    </source>
</evidence>
<dbReference type="Pfam" id="PF01619">
    <property type="entry name" value="Pro_dh"/>
    <property type="match status" value="1"/>
</dbReference>
<dbReference type="InterPro" id="IPR050485">
    <property type="entry name" value="Proline_metab_enzyme"/>
</dbReference>
<comment type="similarity">
    <text evidence="7">Belongs to the aldehyde dehydrogenase family.</text>
</comment>
<gene>
    <name evidence="10" type="ORF">GCM10025780_20000</name>
</gene>
<dbReference type="InterPro" id="IPR015590">
    <property type="entry name" value="Aldehyde_DH_dom"/>
</dbReference>
<dbReference type="Gene3D" id="3.20.20.220">
    <property type="match status" value="1"/>
</dbReference>
<dbReference type="Proteomes" id="UP001501295">
    <property type="component" value="Unassembled WGS sequence"/>
</dbReference>
<feature type="domain" description="Aldehyde dehydrogenase" evidence="8">
    <location>
        <begin position="521"/>
        <end position="933"/>
    </location>
</feature>
<evidence type="ECO:0000259" key="9">
    <source>
        <dbReference type="Pfam" id="PF01619"/>
    </source>
</evidence>
<evidence type="ECO:0000256" key="7">
    <source>
        <dbReference type="RuleBase" id="RU003345"/>
    </source>
</evidence>
<keyword evidence="3 7" id="KW-0560">Oxidoreductase</keyword>
<protein>
    <recommendedName>
        <fullName evidence="2">L-glutamate gamma-semialdehyde dehydrogenase</fullName>
        <ecNumber evidence="2">1.2.1.88</ecNumber>
    </recommendedName>
</protein>
<dbReference type="InterPro" id="IPR025703">
    <property type="entry name" value="Bifunct_PutA"/>
</dbReference>
<dbReference type="InterPro" id="IPR016160">
    <property type="entry name" value="Ald_DH_CS_CYS"/>
</dbReference>
<dbReference type="InterPro" id="IPR016161">
    <property type="entry name" value="Ald_DH/histidinol_DH"/>
</dbReference>
<dbReference type="PROSITE" id="PS00687">
    <property type="entry name" value="ALDEHYDE_DEHYDR_GLU"/>
    <property type="match status" value="1"/>
</dbReference>
<organism evidence="10 11">
    <name type="scientific">Frondihabitans cladoniiphilus</name>
    <dbReference type="NCBI Taxonomy" id="715785"/>
    <lineage>
        <taxon>Bacteria</taxon>
        <taxon>Bacillati</taxon>
        <taxon>Actinomycetota</taxon>
        <taxon>Actinomycetes</taxon>
        <taxon>Micrococcales</taxon>
        <taxon>Microbacteriaceae</taxon>
        <taxon>Frondihabitans</taxon>
    </lineage>
</organism>
<comment type="caution">
    <text evidence="10">The sequence shown here is derived from an EMBL/GenBank/DDBJ whole genome shotgun (WGS) entry which is preliminary data.</text>
</comment>
<comment type="pathway">
    <text evidence="1">Amino-acid degradation; L-proline degradation into L-glutamate; L-glutamate from L-proline: step 2/2.</text>
</comment>
<evidence type="ECO:0000256" key="2">
    <source>
        <dbReference type="ARBA" id="ARBA00012884"/>
    </source>
</evidence>
<evidence type="ECO:0000256" key="3">
    <source>
        <dbReference type="ARBA" id="ARBA00023002"/>
    </source>
</evidence>
<dbReference type="PANTHER" id="PTHR42862">
    <property type="entry name" value="DELTA-1-PYRROLINE-5-CARBOXYLATE DEHYDROGENASE 1, ISOFORM A-RELATED"/>
    <property type="match status" value="1"/>
</dbReference>
<dbReference type="EMBL" id="BAABLM010000003">
    <property type="protein sequence ID" value="GAA4675470.1"/>
    <property type="molecule type" value="Genomic_DNA"/>
</dbReference>
<feature type="domain" description="Proline dehydrogenase" evidence="9">
    <location>
        <begin position="129"/>
        <end position="419"/>
    </location>
</feature>
<evidence type="ECO:0000256" key="6">
    <source>
        <dbReference type="PROSITE-ProRule" id="PRU10007"/>
    </source>
</evidence>
<dbReference type="RefSeq" id="WP_345375704.1">
    <property type="nucleotide sequence ID" value="NZ_BAABLM010000003.1"/>
</dbReference>
<dbReference type="Gene3D" id="3.40.309.10">
    <property type="entry name" value="Aldehyde Dehydrogenase, Chain A, domain 2"/>
    <property type="match status" value="1"/>
</dbReference>
<dbReference type="Pfam" id="PF00171">
    <property type="entry name" value="Aldedh"/>
    <property type="match status" value="1"/>
</dbReference>
<evidence type="ECO:0000256" key="4">
    <source>
        <dbReference type="ARBA" id="ARBA00023027"/>
    </source>
</evidence>
<evidence type="ECO:0000256" key="1">
    <source>
        <dbReference type="ARBA" id="ARBA00004786"/>
    </source>
</evidence>
<dbReference type="EC" id="1.2.1.88" evidence="2"/>
<reference evidence="11" key="1">
    <citation type="journal article" date="2019" name="Int. J. Syst. Evol. Microbiol.">
        <title>The Global Catalogue of Microorganisms (GCM) 10K type strain sequencing project: providing services to taxonomists for standard genome sequencing and annotation.</title>
        <authorList>
            <consortium name="The Broad Institute Genomics Platform"/>
            <consortium name="The Broad Institute Genome Sequencing Center for Infectious Disease"/>
            <person name="Wu L."/>
            <person name="Ma J."/>
        </authorList>
    </citation>
    <scope>NUCLEOTIDE SEQUENCE [LARGE SCALE GENOMIC DNA]</scope>
    <source>
        <strain evidence="11">JCM 18956</strain>
    </source>
</reference>
<dbReference type="SUPFAM" id="SSF53720">
    <property type="entry name" value="ALDH-like"/>
    <property type="match status" value="1"/>
</dbReference>
<keyword evidence="4" id="KW-0520">NAD</keyword>
<dbReference type="InterPro" id="IPR016163">
    <property type="entry name" value="Ald_DH_C"/>
</dbReference>
<dbReference type="Gene3D" id="3.40.605.10">
    <property type="entry name" value="Aldehyde Dehydrogenase, Chain A, domain 1"/>
    <property type="match status" value="1"/>
</dbReference>
<comment type="catalytic activity">
    <reaction evidence="5">
        <text>L-glutamate 5-semialdehyde + NAD(+) + H2O = L-glutamate + NADH + 2 H(+)</text>
        <dbReference type="Rhea" id="RHEA:30235"/>
        <dbReference type="ChEBI" id="CHEBI:15377"/>
        <dbReference type="ChEBI" id="CHEBI:15378"/>
        <dbReference type="ChEBI" id="CHEBI:29985"/>
        <dbReference type="ChEBI" id="CHEBI:57540"/>
        <dbReference type="ChEBI" id="CHEBI:57945"/>
        <dbReference type="ChEBI" id="CHEBI:58066"/>
        <dbReference type="EC" id="1.2.1.88"/>
    </reaction>
</comment>
<name>A0ABP8W071_9MICO</name>
<sequence length="1219" mass="131650">MSDVRPADLAQETVETVKRWLAASADTRVDPAAQRLAGVLRDPEGLDFTLGFVDRVVRPEDLHVAARSLEELSHDVPKFLPWYLRAAVTTGGGLASGAPAAIVPLARRALRHMVEHLIVDATPKKLGASLAKLREGGARLNINLLGEAVLGEAESDRRLELTRELLARDDVDYVSVKASAVASQIALWAFEETSDRLVERLLPLYRLAKSATSTKFINLDMEEYHDLDLTIDVFTRILDRPEFLTLEAGIVLQAYLPDAFGALQLLSEWSRARVNRGGAPIKIRIVKGANLAMERVDATVHGWPLATWSSKVETDTNYKRMVRFALTPDNIAVVKIGVAGHNLFDIAYAWNLAKKYKITTRVDFEMLLGMATAQARAVSKEVGGLLLYTPVVHPREFDSAISYLVRRLEENASPENFLSGAFDLGTDPVVFERERDRFLASLEALESADASGLDTPRPRRTQDRSRGFDLDTSFEFRNAPDTDPSLEANRAWARQVLRRTATSRLGVDTIDEAWVDDRGRLEEIVAGVTAAGVTWGREDGATRAELLDLVGQALAANRADLIEVMASETGKTLAEGDPEVSEAIDFAHYYAEQARALDHVEGAVLESPRLTVVAPPWNFPVSIPVGGILGALAVGSGVILKPAPQAHRSAAVVAEILWKAGVPRSLLALVDLDEEALGRDLIAHPAVDRVVLTGSYDTAALFRSWRTDLPLNAETSGKNAIVVTPSADLDLAVADIVASAFGHAGQKCSAASLVIVVGSVGRSERFRRQLIDATSSIRVGYPDVATTRMGPLIDPPTGKLERGLRSLGDGESWWLKPAPLDETDVLWSPGIRDGVRPGSEFHLTEYFGPVLGVMHAETLEQAIEWQNAVDYGLTAGLHALDVREVSQWLGSVQAGNLYVNRTTTGAVVRRQPFGGWKRSTVGTGTKAGGPNYVASLGEWKRPVREPVASLKLDGVAESTVRIIEATRSVLSFAEFDFVRASGVSDQRAWEQLFSSSTDVSDLGVERNVFRYLPHPVFIRLATSGSMADLVRVVCAASRAGAPIAISTAVPLPAALLELVRASGSPVRVDDITVENEGLWLARAAAGVLQGEITPTPVDDLALIERATLDSGLIQLGLDNTVALDRQALLAADPLTRLDGPGPSVYRGLRIRLLSDAGTGSRAAVALAEAVGGSPDVAIHAGQVTESGYLELLPFLHEQSVSMTAHRFGNRVAELSALRV</sequence>
<evidence type="ECO:0000313" key="11">
    <source>
        <dbReference type="Proteomes" id="UP001501295"/>
    </source>
</evidence>
<dbReference type="InterPro" id="IPR029510">
    <property type="entry name" value="Ald_DH_CS_GLU"/>
</dbReference>
<dbReference type="PROSITE" id="PS00070">
    <property type="entry name" value="ALDEHYDE_DEHYDR_CYS"/>
    <property type="match status" value="1"/>
</dbReference>
<accession>A0ABP8W071</accession>
<dbReference type="PANTHER" id="PTHR42862:SF1">
    <property type="entry name" value="DELTA-1-PYRROLINE-5-CARBOXYLATE DEHYDROGENASE 2, ISOFORM A-RELATED"/>
    <property type="match status" value="1"/>
</dbReference>
<dbReference type="SUPFAM" id="SSF51730">
    <property type="entry name" value="FAD-linked oxidoreductase"/>
    <property type="match status" value="1"/>
</dbReference>
<evidence type="ECO:0000313" key="10">
    <source>
        <dbReference type="EMBL" id="GAA4675470.1"/>
    </source>
</evidence>
<proteinExistence type="inferred from homology"/>
<dbReference type="InterPro" id="IPR016162">
    <property type="entry name" value="Ald_DH_N"/>
</dbReference>
<evidence type="ECO:0000256" key="5">
    <source>
        <dbReference type="ARBA" id="ARBA00048142"/>
    </source>
</evidence>
<dbReference type="PIRSF" id="PIRSF000197">
    <property type="entry name" value="Bifunct_PutA"/>
    <property type="match status" value="1"/>
</dbReference>